<accession>A0ABN9BAQ5</accession>
<organism evidence="1 2">
    <name type="scientific">Staurois parvus</name>
    <dbReference type="NCBI Taxonomy" id="386267"/>
    <lineage>
        <taxon>Eukaryota</taxon>
        <taxon>Metazoa</taxon>
        <taxon>Chordata</taxon>
        <taxon>Craniata</taxon>
        <taxon>Vertebrata</taxon>
        <taxon>Euteleostomi</taxon>
        <taxon>Amphibia</taxon>
        <taxon>Batrachia</taxon>
        <taxon>Anura</taxon>
        <taxon>Neobatrachia</taxon>
        <taxon>Ranoidea</taxon>
        <taxon>Ranidae</taxon>
        <taxon>Staurois</taxon>
    </lineage>
</organism>
<protein>
    <submittedName>
        <fullName evidence="1">Uncharacterized protein</fullName>
    </submittedName>
</protein>
<dbReference type="EMBL" id="CATNWA010003132">
    <property type="protein sequence ID" value="CAI9544607.1"/>
    <property type="molecule type" value="Genomic_DNA"/>
</dbReference>
<dbReference type="Proteomes" id="UP001162483">
    <property type="component" value="Unassembled WGS sequence"/>
</dbReference>
<gene>
    <name evidence="1" type="ORF">SPARVUS_LOCUS2510154</name>
</gene>
<evidence type="ECO:0000313" key="2">
    <source>
        <dbReference type="Proteomes" id="UP001162483"/>
    </source>
</evidence>
<sequence>MAIDRDLLVVRFSSPSCPPTVKVGFLPPAGKEEEIIWVSLEEENLIADIHWSYKSHKPPPEQENPQYPGLEYESIFMRPQNVPAESRIPLVVYPH</sequence>
<name>A0ABN9BAQ5_9NEOB</name>
<reference evidence="1" key="1">
    <citation type="submission" date="2023-05" db="EMBL/GenBank/DDBJ databases">
        <authorList>
            <person name="Stuckert A."/>
        </authorList>
    </citation>
    <scope>NUCLEOTIDE SEQUENCE</scope>
</reference>
<evidence type="ECO:0000313" key="1">
    <source>
        <dbReference type="EMBL" id="CAI9544607.1"/>
    </source>
</evidence>
<keyword evidence="2" id="KW-1185">Reference proteome</keyword>
<proteinExistence type="predicted"/>
<comment type="caution">
    <text evidence="1">The sequence shown here is derived from an EMBL/GenBank/DDBJ whole genome shotgun (WGS) entry which is preliminary data.</text>
</comment>
<feature type="non-terminal residue" evidence="1">
    <location>
        <position position="95"/>
    </location>
</feature>